<keyword evidence="7" id="KW-0325">Glycoprotein</keyword>
<evidence type="ECO:0000313" key="10">
    <source>
        <dbReference type="EMBL" id="KAF7721644.1"/>
    </source>
</evidence>
<organism evidence="10 11">
    <name type="scientific">Apophysomyces ossiformis</name>
    <dbReference type="NCBI Taxonomy" id="679940"/>
    <lineage>
        <taxon>Eukaryota</taxon>
        <taxon>Fungi</taxon>
        <taxon>Fungi incertae sedis</taxon>
        <taxon>Mucoromycota</taxon>
        <taxon>Mucoromycotina</taxon>
        <taxon>Mucoromycetes</taxon>
        <taxon>Mucorales</taxon>
        <taxon>Mucorineae</taxon>
        <taxon>Mucoraceae</taxon>
        <taxon>Apophysomyces</taxon>
    </lineage>
</organism>
<evidence type="ECO:0000313" key="11">
    <source>
        <dbReference type="Proteomes" id="UP000605846"/>
    </source>
</evidence>
<dbReference type="InterPro" id="IPR000337">
    <property type="entry name" value="GPCR_3"/>
</dbReference>
<evidence type="ECO:0000256" key="3">
    <source>
        <dbReference type="ARBA" id="ARBA00022989"/>
    </source>
</evidence>
<accession>A0A8H7BKM6</accession>
<dbReference type="InterPro" id="IPR001828">
    <property type="entry name" value="ANF_lig-bd_rcpt"/>
</dbReference>
<evidence type="ECO:0000256" key="4">
    <source>
        <dbReference type="ARBA" id="ARBA00023040"/>
    </source>
</evidence>
<keyword evidence="4" id="KW-0297">G-protein coupled receptor</keyword>
<dbReference type="PANTHER" id="PTHR10519">
    <property type="entry name" value="GABA-B RECEPTOR"/>
    <property type="match status" value="1"/>
</dbReference>
<keyword evidence="6" id="KW-0675">Receptor</keyword>
<keyword evidence="8" id="KW-0807">Transducer</keyword>
<feature type="domain" description="Receptor ligand binding region" evidence="9">
    <location>
        <begin position="81"/>
        <end position="463"/>
    </location>
</feature>
<evidence type="ECO:0000256" key="2">
    <source>
        <dbReference type="ARBA" id="ARBA00022692"/>
    </source>
</evidence>
<sequence length="506" mass="55249">MSDPESSTGNASISINRIDYDETLSELSRNSSWFRVTSHHDMTYLSPHFTENLTEIKIGVLLPFRQDDNLITRTITLGGTTAIRMAAAEINSKQLIPGAYITLVEKDSYPGDVDGQAAITQAVFSAVALIQDGVVGVIGDISSSWTTLSALMTSTLQIPQCSFTAGANSLSDKSQYPYFFRTVPTRLLYADAALSFIVNQGWPAIGVLYTNSESDEQLSESLVAKAKMQGVLIKAYEEFYKHGPNSDIQASIDNVMKAGARIIFLAAEDDAQLTALTVAAHAGYINNETVWISTGTITDSLYLTVNRFNEAMTMRINKTEKRPPNSTIEYAAQRATSLSLIDYNSTFSGGLFTFETRSNLTGYPPFDQFLTEWATYNLSSLDQVDTTEGLAYSCLMAMSQGFIQALHNSTNTSTALQQLAAGKLGHYFIPEAFNSSYMGPVGPLIFDDSGDAMTGNFYVYNVINGVQVEIGTILGGQLQMTQQPLFHDGTTKMNNAGKTQHLFLGY</sequence>
<dbReference type="Gene3D" id="3.40.50.2300">
    <property type="match status" value="2"/>
</dbReference>
<name>A0A8H7BKM6_9FUNG</name>
<dbReference type="OrthoDB" id="5984008at2759"/>
<evidence type="ECO:0000256" key="8">
    <source>
        <dbReference type="ARBA" id="ARBA00023224"/>
    </source>
</evidence>
<dbReference type="GO" id="GO:0038039">
    <property type="term" value="C:G protein-coupled receptor heterodimeric complex"/>
    <property type="evidence" value="ECO:0007669"/>
    <property type="project" value="TreeGrafter"/>
</dbReference>
<keyword evidence="11" id="KW-1185">Reference proteome</keyword>
<dbReference type="EMBL" id="JABAYA010000246">
    <property type="protein sequence ID" value="KAF7721644.1"/>
    <property type="molecule type" value="Genomic_DNA"/>
</dbReference>
<dbReference type="Proteomes" id="UP000605846">
    <property type="component" value="Unassembled WGS sequence"/>
</dbReference>
<dbReference type="Pfam" id="PF01094">
    <property type="entry name" value="ANF_receptor"/>
    <property type="match status" value="1"/>
</dbReference>
<evidence type="ECO:0000256" key="6">
    <source>
        <dbReference type="ARBA" id="ARBA00023170"/>
    </source>
</evidence>
<dbReference type="GO" id="GO:0007214">
    <property type="term" value="P:gamma-aminobutyric acid signaling pathway"/>
    <property type="evidence" value="ECO:0007669"/>
    <property type="project" value="TreeGrafter"/>
</dbReference>
<dbReference type="SUPFAM" id="SSF53822">
    <property type="entry name" value="Periplasmic binding protein-like I"/>
    <property type="match status" value="1"/>
</dbReference>
<dbReference type="PRINTS" id="PR00248">
    <property type="entry name" value="GPCRMGR"/>
</dbReference>
<comment type="caution">
    <text evidence="10">The sequence shown here is derived from an EMBL/GenBank/DDBJ whole genome shotgun (WGS) entry which is preliminary data.</text>
</comment>
<dbReference type="PANTHER" id="PTHR10519:SF20">
    <property type="entry name" value="G-PROTEIN COUPLED RECEPTOR 156-RELATED"/>
    <property type="match status" value="1"/>
</dbReference>
<proteinExistence type="predicted"/>
<evidence type="ECO:0000259" key="9">
    <source>
        <dbReference type="Pfam" id="PF01094"/>
    </source>
</evidence>
<dbReference type="AlphaFoldDB" id="A0A8H7BKM6"/>
<comment type="subcellular location">
    <subcellularLocation>
        <location evidence="1">Membrane</location>
        <topology evidence="1">Multi-pass membrane protein</topology>
    </subcellularLocation>
</comment>
<dbReference type="InterPro" id="IPR028082">
    <property type="entry name" value="Peripla_BP_I"/>
</dbReference>
<keyword evidence="3" id="KW-1133">Transmembrane helix</keyword>
<keyword evidence="5" id="KW-0472">Membrane</keyword>
<gene>
    <name evidence="10" type="ORF">EC973_004342</name>
</gene>
<evidence type="ECO:0000256" key="5">
    <source>
        <dbReference type="ARBA" id="ARBA00023136"/>
    </source>
</evidence>
<evidence type="ECO:0000256" key="1">
    <source>
        <dbReference type="ARBA" id="ARBA00004141"/>
    </source>
</evidence>
<dbReference type="InterPro" id="IPR002455">
    <property type="entry name" value="GPCR3_GABA-B"/>
</dbReference>
<reference evidence="10" key="1">
    <citation type="submission" date="2020-01" db="EMBL/GenBank/DDBJ databases">
        <title>Genome Sequencing of Three Apophysomyces-Like Fungal Strains Confirms a Novel Fungal Genus in the Mucoromycota with divergent Burkholderia-like Endosymbiotic Bacteria.</title>
        <authorList>
            <person name="Stajich J.E."/>
            <person name="Macias A.M."/>
            <person name="Carter-House D."/>
            <person name="Lovett B."/>
            <person name="Kasson L.R."/>
            <person name="Berry K."/>
            <person name="Grigoriev I."/>
            <person name="Chang Y."/>
            <person name="Spatafora J."/>
            <person name="Kasson M.T."/>
        </authorList>
    </citation>
    <scope>NUCLEOTIDE SEQUENCE</scope>
    <source>
        <strain evidence="10">NRRL A-21654</strain>
    </source>
</reference>
<dbReference type="GO" id="GO:0004965">
    <property type="term" value="F:G protein-coupled GABA receptor activity"/>
    <property type="evidence" value="ECO:0007669"/>
    <property type="project" value="InterPro"/>
</dbReference>
<evidence type="ECO:0000256" key="7">
    <source>
        <dbReference type="ARBA" id="ARBA00023180"/>
    </source>
</evidence>
<protein>
    <recommendedName>
        <fullName evidence="9">Receptor ligand binding region domain-containing protein</fullName>
    </recommendedName>
</protein>
<keyword evidence="2" id="KW-0812">Transmembrane</keyword>